<accession>A0ACB8TBW5</accession>
<proteinExistence type="predicted"/>
<evidence type="ECO:0000313" key="1">
    <source>
        <dbReference type="EMBL" id="KAI0065633.1"/>
    </source>
</evidence>
<comment type="caution">
    <text evidence="1">The sequence shown here is derived from an EMBL/GenBank/DDBJ whole genome shotgun (WGS) entry which is preliminary data.</text>
</comment>
<gene>
    <name evidence="1" type="ORF">BV25DRAFT_1913647</name>
</gene>
<evidence type="ECO:0000313" key="2">
    <source>
        <dbReference type="Proteomes" id="UP000814140"/>
    </source>
</evidence>
<name>A0ACB8TBW5_9AGAM</name>
<dbReference type="Proteomes" id="UP000814140">
    <property type="component" value="Unassembled WGS sequence"/>
</dbReference>
<organism evidence="1 2">
    <name type="scientific">Artomyces pyxidatus</name>
    <dbReference type="NCBI Taxonomy" id="48021"/>
    <lineage>
        <taxon>Eukaryota</taxon>
        <taxon>Fungi</taxon>
        <taxon>Dikarya</taxon>
        <taxon>Basidiomycota</taxon>
        <taxon>Agaricomycotina</taxon>
        <taxon>Agaricomycetes</taxon>
        <taxon>Russulales</taxon>
        <taxon>Auriscalpiaceae</taxon>
        <taxon>Artomyces</taxon>
    </lineage>
</organism>
<sequence>MPHPVPLHKPLAGPTKRSNSGSGDAAGEDMTFKKVECTFAAGLSPEQVPWLTILRRPPQAVLVVPTADVQKAQSLPRETMDKL</sequence>
<reference evidence="1" key="2">
    <citation type="journal article" date="2022" name="New Phytol.">
        <title>Evolutionary transition to the ectomycorrhizal habit in the genomes of a hyperdiverse lineage of mushroom-forming fungi.</title>
        <authorList>
            <person name="Looney B."/>
            <person name="Miyauchi S."/>
            <person name="Morin E."/>
            <person name="Drula E."/>
            <person name="Courty P.E."/>
            <person name="Kohler A."/>
            <person name="Kuo A."/>
            <person name="LaButti K."/>
            <person name="Pangilinan J."/>
            <person name="Lipzen A."/>
            <person name="Riley R."/>
            <person name="Andreopoulos W."/>
            <person name="He G."/>
            <person name="Johnson J."/>
            <person name="Nolan M."/>
            <person name="Tritt A."/>
            <person name="Barry K.W."/>
            <person name="Grigoriev I.V."/>
            <person name="Nagy L.G."/>
            <person name="Hibbett D."/>
            <person name="Henrissat B."/>
            <person name="Matheny P.B."/>
            <person name="Labbe J."/>
            <person name="Martin F.M."/>
        </authorList>
    </citation>
    <scope>NUCLEOTIDE SEQUENCE</scope>
    <source>
        <strain evidence="1">HHB10654</strain>
    </source>
</reference>
<protein>
    <submittedName>
        <fullName evidence="1">Uncharacterized protein</fullName>
    </submittedName>
</protein>
<dbReference type="EMBL" id="MU277195">
    <property type="protein sequence ID" value="KAI0065633.1"/>
    <property type="molecule type" value="Genomic_DNA"/>
</dbReference>
<reference evidence="1" key="1">
    <citation type="submission" date="2021-03" db="EMBL/GenBank/DDBJ databases">
        <authorList>
            <consortium name="DOE Joint Genome Institute"/>
            <person name="Ahrendt S."/>
            <person name="Looney B.P."/>
            <person name="Miyauchi S."/>
            <person name="Morin E."/>
            <person name="Drula E."/>
            <person name="Courty P.E."/>
            <person name="Chicoki N."/>
            <person name="Fauchery L."/>
            <person name="Kohler A."/>
            <person name="Kuo A."/>
            <person name="Labutti K."/>
            <person name="Pangilinan J."/>
            <person name="Lipzen A."/>
            <person name="Riley R."/>
            <person name="Andreopoulos W."/>
            <person name="He G."/>
            <person name="Johnson J."/>
            <person name="Barry K.W."/>
            <person name="Grigoriev I.V."/>
            <person name="Nagy L."/>
            <person name="Hibbett D."/>
            <person name="Henrissat B."/>
            <person name="Matheny P.B."/>
            <person name="Labbe J."/>
            <person name="Martin F."/>
        </authorList>
    </citation>
    <scope>NUCLEOTIDE SEQUENCE</scope>
    <source>
        <strain evidence="1">HHB10654</strain>
    </source>
</reference>
<keyword evidence="2" id="KW-1185">Reference proteome</keyword>